<reference evidence="2 3" key="1">
    <citation type="journal article" date="2013" name="Genome Announc.">
        <title>Genome sequences for three denitrifying bacterial strains isolated from a uranium- and nitrate-contaminated subsurface environment.</title>
        <authorList>
            <person name="Venkatramanan R."/>
            <person name="Prakash O."/>
            <person name="Woyke T."/>
            <person name="Chain P."/>
            <person name="Goodwin L.A."/>
            <person name="Watson D."/>
            <person name="Brooks S."/>
            <person name="Kostka J.E."/>
            <person name="Green S.J."/>
        </authorList>
    </citation>
    <scope>NUCLEOTIDE SEQUENCE [LARGE SCALE GENOMIC DNA]</scope>
    <source>
        <strain evidence="2 3">1NES1</strain>
    </source>
</reference>
<evidence type="ECO:0000313" key="3">
    <source>
        <dbReference type="Proteomes" id="UP000005952"/>
    </source>
</evidence>
<protein>
    <submittedName>
        <fullName evidence="2">Uncharacterized protein</fullName>
    </submittedName>
</protein>
<sequence>MSHVDPFVLSYAGEAPRSKFSAVEHPEIGGSSRNGSPEGPFPRLLATSGPPESRFSLLVTTRVPRAGRHER</sequence>
<dbReference type="EMBL" id="CP005587">
    <property type="protein sequence ID" value="AGK58212.1"/>
    <property type="molecule type" value="Genomic_DNA"/>
</dbReference>
<evidence type="ECO:0000313" key="2">
    <source>
        <dbReference type="EMBL" id="AGK58212.1"/>
    </source>
</evidence>
<proteinExistence type="predicted"/>
<organism evidence="2 3">
    <name type="scientific">Hyphomicrobium denitrificans 1NES1</name>
    <dbReference type="NCBI Taxonomy" id="670307"/>
    <lineage>
        <taxon>Bacteria</taxon>
        <taxon>Pseudomonadati</taxon>
        <taxon>Pseudomonadota</taxon>
        <taxon>Alphaproteobacteria</taxon>
        <taxon>Hyphomicrobiales</taxon>
        <taxon>Hyphomicrobiaceae</taxon>
        <taxon>Hyphomicrobium</taxon>
    </lineage>
</organism>
<keyword evidence="3" id="KW-1185">Reference proteome</keyword>
<accession>N0B7G5</accession>
<name>N0B7G5_9HYPH</name>
<dbReference type="Proteomes" id="UP000005952">
    <property type="component" value="Chromosome"/>
</dbReference>
<dbReference type="KEGG" id="hdt:HYPDE_32698"/>
<dbReference type="AlphaFoldDB" id="N0B7G5"/>
<evidence type="ECO:0000256" key="1">
    <source>
        <dbReference type="SAM" id="MobiDB-lite"/>
    </source>
</evidence>
<feature type="region of interest" description="Disordered" evidence="1">
    <location>
        <begin position="19"/>
        <end position="71"/>
    </location>
</feature>
<dbReference type="HOGENOM" id="CLU_2734581_0_0_5"/>
<gene>
    <name evidence="2" type="ORF">HYPDE_32698</name>
</gene>